<evidence type="ECO:0000313" key="3">
    <source>
        <dbReference type="Proteomes" id="UP001069090"/>
    </source>
</evidence>
<protein>
    <submittedName>
        <fullName evidence="2">Uncharacterized protein</fullName>
    </submittedName>
</protein>
<evidence type="ECO:0000313" key="2">
    <source>
        <dbReference type="EMBL" id="MCZ0867101.1"/>
    </source>
</evidence>
<evidence type="ECO:0000256" key="1">
    <source>
        <dbReference type="SAM" id="MobiDB-lite"/>
    </source>
</evidence>
<proteinExistence type="predicted"/>
<sequence length="177" mass="20049">MLAVKNLENLIKIENELKAQYEDKLSNQAAEIASGQETIKELEATIAKQQESLLELSNSAADKKRIEQTNRELSNRTNKQQEEIDEQKKRIKTLQKELAEVRAEVKKLNQLDAEKLKKNLVANKKKLAEKTASNDLLQKSINKTKSENNELVREVAELKAKLAELQPEEEAAEESAA</sequence>
<feature type="compositionally biased region" description="Basic and acidic residues" evidence="1">
    <location>
        <begin position="61"/>
        <end position="86"/>
    </location>
</feature>
<dbReference type="AlphaFoldDB" id="A0A9J6RSN7"/>
<keyword evidence="3" id="KW-1185">Reference proteome</keyword>
<feature type="region of interest" description="Disordered" evidence="1">
    <location>
        <begin position="57"/>
        <end position="86"/>
    </location>
</feature>
<dbReference type="EMBL" id="JAPTGG010000022">
    <property type="protein sequence ID" value="MCZ0867101.1"/>
    <property type="molecule type" value="Genomic_DNA"/>
</dbReference>
<accession>A0A9J6RSN7</accession>
<gene>
    <name evidence="2" type="ORF">O0V09_18025</name>
</gene>
<dbReference type="RefSeq" id="WP_258333031.1">
    <property type="nucleotide sequence ID" value="NZ_JAPTGG010000022.1"/>
</dbReference>
<comment type="caution">
    <text evidence="2">The sequence shown here is derived from an EMBL/GenBank/DDBJ whole genome shotgun (WGS) entry which is preliminary data.</text>
</comment>
<reference evidence="2 3" key="1">
    <citation type="submission" date="2022-12" db="EMBL/GenBank/DDBJ databases">
        <title>Dasania phycosphaerae sp. nov., isolated from particulate material of the south coast of Korea.</title>
        <authorList>
            <person name="Jiang Y."/>
        </authorList>
    </citation>
    <scope>NUCLEOTIDE SEQUENCE [LARGE SCALE GENOMIC DNA]</scope>
    <source>
        <strain evidence="2 3">GY-19</strain>
    </source>
</reference>
<dbReference type="Proteomes" id="UP001069090">
    <property type="component" value="Unassembled WGS sequence"/>
</dbReference>
<name>A0A9J6RSN7_9GAMM</name>
<organism evidence="2 3">
    <name type="scientific">Dasania phycosphaerae</name>
    <dbReference type="NCBI Taxonomy" id="2950436"/>
    <lineage>
        <taxon>Bacteria</taxon>
        <taxon>Pseudomonadati</taxon>
        <taxon>Pseudomonadota</taxon>
        <taxon>Gammaproteobacteria</taxon>
        <taxon>Cellvibrionales</taxon>
        <taxon>Spongiibacteraceae</taxon>
        <taxon>Dasania</taxon>
    </lineage>
</organism>